<dbReference type="PATRIC" id="fig|1246995.3.peg.7917"/>
<dbReference type="EMBL" id="CP006272">
    <property type="protein sequence ID" value="AGZ46078.1"/>
    <property type="molecule type" value="Genomic_DNA"/>
</dbReference>
<dbReference type="STRING" id="1246995.AFR_39120"/>
<dbReference type="AlphaFoldDB" id="U5WA75"/>
<proteinExistence type="predicted"/>
<dbReference type="KEGG" id="afs:AFR_39120"/>
<accession>U5WA75</accession>
<gene>
    <name evidence="1" type="ORF">AFR_39120</name>
</gene>
<evidence type="ECO:0008006" key="3">
    <source>
        <dbReference type="Google" id="ProtNLM"/>
    </source>
</evidence>
<dbReference type="eggNOG" id="ENOG502ZYGE">
    <property type="taxonomic scope" value="Bacteria"/>
</dbReference>
<sequence length="373" mass="41758">MVERGMTAALVAAHRYSHGRLLAHPEAAVAGDVPAIIVPTVRNPATMRDSLELARELQRPMIALCSQWSSAEIVRKQAELLGAPVVAVDVTAKNGLPAFECDTLLAKQKHLNRANDVSIKRNLGLAVARMQRWEKVAFLDDDITGLRPEAIRNAGGLLRDYNVSALRNDGFPDNSVVCHARREVGLPQDVFVGGGAMAVRVNSRTPFFPTIYNEDWLFLVGRRNVERVAVYGRVSQQPYDPYLSPERARSEEFGDCLAEGLFSLSDHDRPMQAADERFWRAFLDHRIAMIDDILRRLDGQRHGERRTRIIQALKVARGRCQIIEPAFCVAYLKAWQTDLDVWKRFQAALPRHDNPVAAFTALGLKAYAYTPAP</sequence>
<organism evidence="1 2">
    <name type="scientific">Actinoplanes friuliensis DSM 7358</name>
    <dbReference type="NCBI Taxonomy" id="1246995"/>
    <lineage>
        <taxon>Bacteria</taxon>
        <taxon>Bacillati</taxon>
        <taxon>Actinomycetota</taxon>
        <taxon>Actinomycetes</taxon>
        <taxon>Micromonosporales</taxon>
        <taxon>Micromonosporaceae</taxon>
        <taxon>Actinoplanes</taxon>
    </lineage>
</organism>
<protein>
    <recommendedName>
        <fullName evidence="3">Glycosyltransferase 2-like domain-containing protein</fullName>
    </recommendedName>
</protein>
<evidence type="ECO:0000313" key="1">
    <source>
        <dbReference type="EMBL" id="AGZ46078.1"/>
    </source>
</evidence>
<reference evidence="1 2" key="1">
    <citation type="journal article" date="2014" name="J. Biotechnol.">
        <title>Complete genome sequence of the actinobacterium Actinoplanes friuliensis HAG 010964, producer of the lipopeptide antibiotic friulimycin.</title>
        <authorList>
            <person name="Ruckert C."/>
            <person name="Szczepanowski R."/>
            <person name="Albersmeier A."/>
            <person name="Goesmann A."/>
            <person name="Fischer N."/>
            <person name="Steinkamper A."/>
            <person name="Puhler A."/>
            <person name="Biener R."/>
            <person name="Schwartz D."/>
            <person name="Kalinowski J."/>
        </authorList>
    </citation>
    <scope>NUCLEOTIDE SEQUENCE [LARGE SCALE GENOMIC DNA]</scope>
    <source>
        <strain evidence="1 2">DSM 7358</strain>
    </source>
</reference>
<evidence type="ECO:0000313" key="2">
    <source>
        <dbReference type="Proteomes" id="UP000017746"/>
    </source>
</evidence>
<name>U5WA75_9ACTN</name>
<dbReference type="Proteomes" id="UP000017746">
    <property type="component" value="Chromosome"/>
</dbReference>
<keyword evidence="2" id="KW-1185">Reference proteome</keyword>
<dbReference type="HOGENOM" id="CLU_665298_0_0_11"/>